<keyword evidence="14" id="KW-1185">Reference proteome</keyword>
<dbReference type="InterPro" id="IPR009014">
    <property type="entry name" value="Transketo_C/PFOR_II"/>
</dbReference>
<feature type="binding site" evidence="11">
    <location>
        <begin position="152"/>
        <end position="153"/>
    </location>
    <ligand>
        <name>thiamine diphosphate</name>
        <dbReference type="ChEBI" id="CHEBI:58937"/>
    </ligand>
</feature>
<gene>
    <name evidence="11" type="primary">dxs</name>
    <name evidence="13" type="ORF">EDC57_1597</name>
</gene>
<keyword evidence="7 11" id="KW-0784">Thiamine biosynthesis</keyword>
<feature type="binding site" evidence="11">
    <location>
        <position position="287"/>
    </location>
    <ligand>
        <name>thiamine diphosphate</name>
        <dbReference type="ChEBI" id="CHEBI:58937"/>
    </ligand>
</feature>
<dbReference type="GO" id="GO:0009228">
    <property type="term" value="P:thiamine biosynthetic process"/>
    <property type="evidence" value="ECO:0007669"/>
    <property type="project" value="UniProtKB-UniRule"/>
</dbReference>
<protein>
    <recommendedName>
        <fullName evidence="11">1-deoxy-D-xylulose-5-phosphate synthase</fullName>
        <ecNumber evidence="11">2.2.1.7</ecNumber>
    </recommendedName>
    <alternativeName>
        <fullName evidence="11">1-deoxyxylulose-5-phosphate synthase</fullName>
        <shortName evidence="11">DXP synthase</shortName>
        <shortName evidence="11">DXPS</shortName>
    </alternativeName>
</protein>
<evidence type="ECO:0000256" key="8">
    <source>
        <dbReference type="ARBA" id="ARBA00023052"/>
    </source>
</evidence>
<keyword evidence="8 11" id="KW-0786">Thiamine pyrophosphate</keyword>
<keyword evidence="4 11" id="KW-0808">Transferase</keyword>
<dbReference type="InterPro" id="IPR005475">
    <property type="entry name" value="Transketolase-like_Pyr-bd"/>
</dbReference>
<dbReference type="FunFam" id="3.40.50.920:FF:000002">
    <property type="entry name" value="1-deoxy-D-xylulose-5-phosphate synthase"/>
    <property type="match status" value="1"/>
</dbReference>
<accession>A0A3N1Y542</accession>
<dbReference type="Pfam" id="PF13292">
    <property type="entry name" value="DXP_synthase_N"/>
    <property type="match status" value="1"/>
</dbReference>
<evidence type="ECO:0000256" key="9">
    <source>
        <dbReference type="ARBA" id="ARBA00023229"/>
    </source>
</evidence>
<evidence type="ECO:0000256" key="2">
    <source>
        <dbReference type="ARBA" id="ARBA00011081"/>
    </source>
</evidence>
<dbReference type="UniPathway" id="UPA00064">
    <property type="reaction ID" value="UER00091"/>
</dbReference>
<comment type="catalytic activity">
    <reaction evidence="11">
        <text>D-glyceraldehyde 3-phosphate + pyruvate + H(+) = 1-deoxy-D-xylulose 5-phosphate + CO2</text>
        <dbReference type="Rhea" id="RHEA:12605"/>
        <dbReference type="ChEBI" id="CHEBI:15361"/>
        <dbReference type="ChEBI" id="CHEBI:15378"/>
        <dbReference type="ChEBI" id="CHEBI:16526"/>
        <dbReference type="ChEBI" id="CHEBI:57792"/>
        <dbReference type="ChEBI" id="CHEBI:59776"/>
        <dbReference type="EC" id="2.2.1.7"/>
    </reaction>
</comment>
<dbReference type="CDD" id="cd02007">
    <property type="entry name" value="TPP_DXS"/>
    <property type="match status" value="1"/>
</dbReference>
<dbReference type="EMBL" id="RJVI01000002">
    <property type="protein sequence ID" value="ROR32397.1"/>
    <property type="molecule type" value="Genomic_DNA"/>
</dbReference>
<comment type="subunit">
    <text evidence="3 11">Homodimer.</text>
</comment>
<feature type="binding site" evidence="11">
    <location>
        <begin position="120"/>
        <end position="122"/>
    </location>
    <ligand>
        <name>thiamine diphosphate</name>
        <dbReference type="ChEBI" id="CHEBI:58937"/>
    </ligand>
</feature>
<evidence type="ECO:0000256" key="7">
    <source>
        <dbReference type="ARBA" id="ARBA00022977"/>
    </source>
</evidence>
<evidence type="ECO:0000256" key="4">
    <source>
        <dbReference type="ARBA" id="ARBA00022679"/>
    </source>
</evidence>
<evidence type="ECO:0000256" key="10">
    <source>
        <dbReference type="ARBA" id="ARBA00055605"/>
    </source>
</evidence>
<evidence type="ECO:0000256" key="5">
    <source>
        <dbReference type="ARBA" id="ARBA00022723"/>
    </source>
</evidence>
<feature type="binding site" evidence="11">
    <location>
        <position position="151"/>
    </location>
    <ligand>
        <name>Mg(2+)</name>
        <dbReference type="ChEBI" id="CHEBI:18420"/>
    </ligand>
</feature>
<evidence type="ECO:0000256" key="11">
    <source>
        <dbReference type="HAMAP-Rule" id="MF_00315"/>
    </source>
</evidence>
<keyword evidence="9 11" id="KW-0414">Isoprene biosynthesis</keyword>
<dbReference type="FunFam" id="3.40.50.970:FF:000005">
    <property type="entry name" value="1-deoxy-D-xylulose-5-phosphate synthase"/>
    <property type="match status" value="1"/>
</dbReference>
<evidence type="ECO:0000259" key="12">
    <source>
        <dbReference type="SMART" id="SM00861"/>
    </source>
</evidence>
<proteinExistence type="inferred from homology"/>
<dbReference type="SMART" id="SM00861">
    <property type="entry name" value="Transket_pyr"/>
    <property type="match status" value="1"/>
</dbReference>
<feature type="domain" description="Transketolase-like pyrimidine-binding" evidence="12">
    <location>
        <begin position="317"/>
        <end position="480"/>
    </location>
</feature>
<dbReference type="PANTHER" id="PTHR43322:SF5">
    <property type="entry name" value="1-DEOXY-D-XYLULOSE-5-PHOSPHATE SYNTHASE, CHLOROPLASTIC"/>
    <property type="match status" value="1"/>
</dbReference>
<dbReference type="SUPFAM" id="SSF52922">
    <property type="entry name" value="TK C-terminal domain-like"/>
    <property type="match status" value="1"/>
</dbReference>
<dbReference type="GO" id="GO:0016114">
    <property type="term" value="P:terpenoid biosynthetic process"/>
    <property type="evidence" value="ECO:0007669"/>
    <property type="project" value="UniProtKB-UniRule"/>
</dbReference>
<reference evidence="13 14" key="1">
    <citation type="submission" date="2018-11" db="EMBL/GenBank/DDBJ databases">
        <title>Genomic Encyclopedia of Type Strains, Phase IV (KMG-IV): sequencing the most valuable type-strain genomes for metagenomic binning, comparative biology and taxonomic classification.</title>
        <authorList>
            <person name="Goeker M."/>
        </authorList>
    </citation>
    <scope>NUCLEOTIDE SEQUENCE [LARGE SCALE GENOMIC DNA]</scope>
    <source>
        <strain evidence="13 14">DSM 100275</strain>
    </source>
</reference>
<keyword evidence="6 11" id="KW-0460">Magnesium</keyword>
<dbReference type="Proteomes" id="UP000276634">
    <property type="component" value="Unassembled WGS sequence"/>
</dbReference>
<dbReference type="GO" id="GO:0008661">
    <property type="term" value="F:1-deoxy-D-xylulose-5-phosphate synthase activity"/>
    <property type="evidence" value="ECO:0007669"/>
    <property type="project" value="UniProtKB-UniRule"/>
</dbReference>
<dbReference type="Pfam" id="PF02780">
    <property type="entry name" value="Transketolase_C"/>
    <property type="match status" value="1"/>
</dbReference>
<feature type="binding site" evidence="11">
    <location>
        <position position="79"/>
    </location>
    <ligand>
        <name>thiamine diphosphate</name>
        <dbReference type="ChEBI" id="CHEBI:58937"/>
    </ligand>
</feature>
<dbReference type="HAMAP" id="MF_00315">
    <property type="entry name" value="DXP_synth"/>
    <property type="match status" value="1"/>
</dbReference>
<evidence type="ECO:0000256" key="1">
    <source>
        <dbReference type="ARBA" id="ARBA00004980"/>
    </source>
</evidence>
<dbReference type="InterPro" id="IPR029061">
    <property type="entry name" value="THDP-binding"/>
</dbReference>
<name>A0A3N1Y542_9GAMM</name>
<keyword evidence="5 11" id="KW-0479">Metal-binding</keyword>
<dbReference type="InterPro" id="IPR005477">
    <property type="entry name" value="Dxylulose-5-P_synthase"/>
</dbReference>
<dbReference type="NCBIfam" id="TIGR00204">
    <property type="entry name" value="dxs"/>
    <property type="match status" value="1"/>
</dbReference>
<dbReference type="InterPro" id="IPR049557">
    <property type="entry name" value="Transketolase_CS"/>
</dbReference>
<comment type="pathway">
    <text evidence="1 11">Metabolic intermediate biosynthesis; 1-deoxy-D-xylulose 5-phosphate biosynthesis; 1-deoxy-D-xylulose 5-phosphate from D-glyceraldehyde 3-phosphate and pyruvate: step 1/1.</text>
</comment>
<dbReference type="Gene3D" id="3.40.50.920">
    <property type="match status" value="1"/>
</dbReference>
<dbReference type="AlphaFoldDB" id="A0A3N1Y542"/>
<dbReference type="RefSeq" id="WP_123401341.1">
    <property type="nucleotide sequence ID" value="NZ_RJVI01000002.1"/>
</dbReference>
<dbReference type="SUPFAM" id="SSF52518">
    <property type="entry name" value="Thiamin diphosphate-binding fold (THDP-binding)"/>
    <property type="match status" value="2"/>
</dbReference>
<dbReference type="PANTHER" id="PTHR43322">
    <property type="entry name" value="1-D-DEOXYXYLULOSE 5-PHOSPHATE SYNTHASE-RELATED"/>
    <property type="match status" value="1"/>
</dbReference>
<evidence type="ECO:0000256" key="6">
    <source>
        <dbReference type="ARBA" id="ARBA00022842"/>
    </source>
</evidence>
<evidence type="ECO:0000313" key="14">
    <source>
        <dbReference type="Proteomes" id="UP000276634"/>
    </source>
</evidence>
<comment type="similarity">
    <text evidence="2 11">Belongs to the transketolase family. DXPS subfamily.</text>
</comment>
<dbReference type="GO" id="GO:0005829">
    <property type="term" value="C:cytosol"/>
    <property type="evidence" value="ECO:0007669"/>
    <property type="project" value="TreeGrafter"/>
</dbReference>
<dbReference type="EC" id="2.2.1.7" evidence="11"/>
<feature type="binding site" evidence="11">
    <location>
        <position position="368"/>
    </location>
    <ligand>
        <name>thiamine diphosphate</name>
        <dbReference type="ChEBI" id="CHEBI:58937"/>
    </ligand>
</feature>
<dbReference type="CDD" id="cd07033">
    <property type="entry name" value="TPP_PYR_DXS_TK_like"/>
    <property type="match status" value="1"/>
</dbReference>
<dbReference type="GO" id="GO:0000287">
    <property type="term" value="F:magnesium ion binding"/>
    <property type="evidence" value="ECO:0007669"/>
    <property type="project" value="UniProtKB-UniRule"/>
</dbReference>
<comment type="cofactor">
    <cofactor evidence="11">
        <name>Mg(2+)</name>
        <dbReference type="ChEBI" id="CHEBI:18420"/>
    </cofactor>
    <text evidence="11">Binds 1 Mg(2+) ion per subunit.</text>
</comment>
<organism evidence="13 14">
    <name type="scientific">Inmirania thermothiophila</name>
    <dbReference type="NCBI Taxonomy" id="1750597"/>
    <lineage>
        <taxon>Bacteria</taxon>
        <taxon>Pseudomonadati</taxon>
        <taxon>Pseudomonadota</taxon>
        <taxon>Gammaproteobacteria</taxon>
        <taxon>Chromatiales</taxon>
        <taxon>Ectothiorhodospiraceae</taxon>
        <taxon>Inmirania</taxon>
    </lineage>
</organism>
<feature type="binding site" evidence="11">
    <location>
        <position position="180"/>
    </location>
    <ligand>
        <name>thiamine diphosphate</name>
        <dbReference type="ChEBI" id="CHEBI:58937"/>
    </ligand>
</feature>
<dbReference type="Gene3D" id="3.40.50.970">
    <property type="match status" value="2"/>
</dbReference>
<comment type="cofactor">
    <cofactor evidence="11">
        <name>thiamine diphosphate</name>
        <dbReference type="ChEBI" id="CHEBI:58937"/>
    </cofactor>
    <text evidence="11">Binds 1 thiamine pyrophosphate per subunit.</text>
</comment>
<dbReference type="OrthoDB" id="9803371at2"/>
<comment type="function">
    <text evidence="10 11">Catalyzes the acyloin condensation reaction between C atoms 2 and 3 of pyruvate and glyceraldehyde 3-phosphate to yield 1-deoxy-D-xylulose-5-phosphate (DXP).</text>
</comment>
<sequence>MGEDARYRLLSMIDSPADLRRLPRSRLPAVADEVRRCVIETVAAAGGHFAANLGAVELAVALHYVYRTPHDLVVWDVGHQAYPHKILTGRREALRRVRRRGGPSGFPRREESPYDAFGVGHASTAIGAGLGMAVGAALRGEDRRVVAVIGDGGLTGGMAYEALNHAGHLGADLLVVLNDNEMSISPNVGALSRSLARLWASPLYGAVRAGGERALARMGPAGTLLREARRQVKGLLGPAAFFQELGFDYHGPVDGHDVETLVAVLARLRERRGPQLLHVVTRKGKGYPPAEADPVAWHATGPFDPAAGRAVSGAGGATWTEVFGAWICEAAAREPRLVAITPAMREGSGLVAFAERFPQRYFDVGIAEQHAVTFAAGLACAGLRPVVAIYSTFLQRAYDQLIHDVALQGLPVLFAIDRAGVVGPDGPTHAGAFDLTYLRCIPGLTVMAPADAAECRAMLEHALALEGPAAVRWPRGPAPAGREAAPLAHGRGVVVRRGGSGVALLVFGALLEAALAAAEALDATVAGMRFVKPLDETLLRELAATHRVLVTLEDNVVAGGAGGAVAEALAGAGPRLLHLGLPDRFQGHGSRGELLAEAGLDAEGIVRAVRRAAGGVRRRPALRGLR</sequence>
<dbReference type="Pfam" id="PF02779">
    <property type="entry name" value="Transket_pyr"/>
    <property type="match status" value="1"/>
</dbReference>
<evidence type="ECO:0000256" key="3">
    <source>
        <dbReference type="ARBA" id="ARBA00011738"/>
    </source>
</evidence>
<dbReference type="PROSITE" id="PS00801">
    <property type="entry name" value="TRANSKETOLASE_1"/>
    <property type="match status" value="1"/>
</dbReference>
<dbReference type="PROSITE" id="PS00802">
    <property type="entry name" value="TRANSKETOLASE_2"/>
    <property type="match status" value="1"/>
</dbReference>
<dbReference type="InterPro" id="IPR033248">
    <property type="entry name" value="Transketolase_C"/>
</dbReference>
<comment type="caution">
    <text evidence="13">The sequence shown here is derived from an EMBL/GenBank/DDBJ whole genome shotgun (WGS) entry which is preliminary data.</text>
</comment>
<dbReference type="InterPro" id="IPR020826">
    <property type="entry name" value="Transketolase_BS"/>
</dbReference>
<dbReference type="GO" id="GO:0030976">
    <property type="term" value="F:thiamine pyrophosphate binding"/>
    <property type="evidence" value="ECO:0007669"/>
    <property type="project" value="UniProtKB-UniRule"/>
</dbReference>
<dbReference type="NCBIfam" id="NF003933">
    <property type="entry name" value="PRK05444.2-2"/>
    <property type="match status" value="1"/>
</dbReference>
<evidence type="ECO:0000313" key="13">
    <source>
        <dbReference type="EMBL" id="ROR32397.1"/>
    </source>
</evidence>
<dbReference type="GO" id="GO:0019288">
    <property type="term" value="P:isopentenyl diphosphate biosynthetic process, methylerythritol 4-phosphate pathway"/>
    <property type="evidence" value="ECO:0007669"/>
    <property type="project" value="TreeGrafter"/>
</dbReference>
<feature type="binding site" evidence="11">
    <location>
        <position position="180"/>
    </location>
    <ligand>
        <name>Mg(2+)</name>
        <dbReference type="ChEBI" id="CHEBI:18420"/>
    </ligand>
</feature>